<protein>
    <submittedName>
        <fullName evidence="3">DUF1002 domain-containing protein</fullName>
    </submittedName>
</protein>
<dbReference type="Pfam" id="PF06207">
    <property type="entry name" value="DUF1002"/>
    <property type="match status" value="1"/>
</dbReference>
<evidence type="ECO:0000313" key="4">
    <source>
        <dbReference type="Proteomes" id="UP000327148"/>
    </source>
</evidence>
<feature type="signal peptide" evidence="2">
    <location>
        <begin position="1"/>
        <end position="27"/>
    </location>
</feature>
<dbReference type="InterPro" id="IPR009343">
    <property type="entry name" value="DUF1002"/>
</dbReference>
<comment type="caution">
    <text evidence="3">The sequence shown here is derived from an EMBL/GenBank/DDBJ whole genome shotgun (WGS) entry which is preliminary data.</text>
</comment>
<dbReference type="RefSeq" id="WP_070431209.1">
    <property type="nucleotide sequence ID" value="NZ_VYWO01000005.1"/>
</dbReference>
<reference evidence="3 4" key="1">
    <citation type="submission" date="2019-09" db="EMBL/GenBank/DDBJ databases">
        <title>Draft genome sequence assemblies of isolates from the urinary tract.</title>
        <authorList>
            <person name="Mores C.R."/>
            <person name="Putonti C."/>
            <person name="Wolfe A.J."/>
        </authorList>
    </citation>
    <scope>NUCLEOTIDE SEQUENCE [LARGE SCALE GENOMIC DNA]</scope>
    <source>
        <strain evidence="3 4">UMB623</strain>
    </source>
</reference>
<name>A0A5N1GHH9_9LACT</name>
<organism evidence="3 4">
    <name type="scientific">Aerococcus sanguinicola</name>
    <dbReference type="NCBI Taxonomy" id="119206"/>
    <lineage>
        <taxon>Bacteria</taxon>
        <taxon>Bacillati</taxon>
        <taxon>Bacillota</taxon>
        <taxon>Bacilli</taxon>
        <taxon>Lactobacillales</taxon>
        <taxon>Aerococcaceae</taxon>
        <taxon>Aerococcus</taxon>
    </lineage>
</organism>
<dbReference type="AlphaFoldDB" id="A0A5N1GHH9"/>
<proteinExistence type="predicted"/>
<dbReference type="OrthoDB" id="9810153at2"/>
<dbReference type="STRING" id="119206.AWM72_06020"/>
<sequence length="324" mass="35328">MKALMKKVALGASLAVLSLNLVPTVLADKIQINPMFTYGESLNQSQYQETKQALGVQDGAKEIQVNINELNGLLQDNYPYRQVYSSAYITPAKNNGDVTVEIVTPQTITAITPIQYENAALTAGAVDVDIKVASAVAVDGSGALAGVYKAFQDAGYQLNDKAVSVAQDELTTTSKINEENQGKEGFSDEAMNAAIAEIKTEIQKAKDENNGQIDSQQIQVIVNNIINNYNLNDVISEENKQSIINLMQQFSQIELTQEQKDAINQFGQDLLKNGDQIIQNAKSAWDNADKEQLAQDAQSIWDQIVAFVKSFFSNAEEPAAGDQQ</sequence>
<accession>A0A5N1GHH9</accession>
<gene>
    <name evidence="3" type="ORF">F6I03_08105</name>
</gene>
<evidence type="ECO:0000313" key="3">
    <source>
        <dbReference type="EMBL" id="KAA9300383.1"/>
    </source>
</evidence>
<keyword evidence="2" id="KW-0732">Signal</keyword>
<dbReference type="Proteomes" id="UP000327148">
    <property type="component" value="Unassembled WGS sequence"/>
</dbReference>
<evidence type="ECO:0000256" key="2">
    <source>
        <dbReference type="SAM" id="SignalP"/>
    </source>
</evidence>
<feature type="chain" id="PRO_5024300746" evidence="2">
    <location>
        <begin position="28"/>
        <end position="324"/>
    </location>
</feature>
<dbReference type="EMBL" id="VYWO01000005">
    <property type="protein sequence ID" value="KAA9300383.1"/>
    <property type="molecule type" value="Genomic_DNA"/>
</dbReference>
<feature type="coiled-coil region" evidence="1">
    <location>
        <begin position="188"/>
        <end position="215"/>
    </location>
</feature>
<evidence type="ECO:0000256" key="1">
    <source>
        <dbReference type="SAM" id="Coils"/>
    </source>
</evidence>
<keyword evidence="1" id="KW-0175">Coiled coil</keyword>